<reference evidence="1 2" key="1">
    <citation type="submission" date="2019-02" db="EMBL/GenBank/DDBJ databases">
        <title>Planctomycetal bacteria perform biofilm scaping via a novel small molecule.</title>
        <authorList>
            <person name="Jeske O."/>
            <person name="Boedeker C."/>
            <person name="Wiegand S."/>
            <person name="Breitling P."/>
            <person name="Kallscheuer N."/>
            <person name="Jogler M."/>
            <person name="Rohde M."/>
            <person name="Petersen J."/>
            <person name="Medema M.H."/>
            <person name="Surup F."/>
            <person name="Jogler C."/>
        </authorList>
    </citation>
    <scope>NUCLEOTIDE SEQUENCE [LARGE SCALE GENOMIC DNA]</scope>
    <source>
        <strain evidence="1 2">Mal15</strain>
    </source>
</reference>
<dbReference type="AlphaFoldDB" id="A0A5B9MNS7"/>
<organism evidence="1 2">
    <name type="scientific">Stieleria maiorica</name>
    <dbReference type="NCBI Taxonomy" id="2795974"/>
    <lineage>
        <taxon>Bacteria</taxon>
        <taxon>Pseudomonadati</taxon>
        <taxon>Planctomycetota</taxon>
        <taxon>Planctomycetia</taxon>
        <taxon>Pirellulales</taxon>
        <taxon>Pirellulaceae</taxon>
        <taxon>Stieleria</taxon>
    </lineage>
</organism>
<dbReference type="RefSeq" id="WP_167547088.1">
    <property type="nucleotide sequence ID" value="NZ_CP036264.1"/>
</dbReference>
<protein>
    <submittedName>
        <fullName evidence="1">Uncharacterized protein</fullName>
    </submittedName>
</protein>
<dbReference type="KEGG" id="smam:Mal15_57590"/>
<accession>A0A5B9MNS7</accession>
<name>A0A5B9MNS7_9BACT</name>
<dbReference type="EMBL" id="CP036264">
    <property type="protein sequence ID" value="QEG01681.1"/>
    <property type="molecule type" value="Genomic_DNA"/>
</dbReference>
<keyword evidence="2" id="KW-1185">Reference proteome</keyword>
<proteinExistence type="predicted"/>
<sequence length="383" mass="41844">MHGFPPESPVCCDAAWCSDCDTRQIRPRQRATESYWVDVDYLNWDLRGIDVPVLVSTSPSGTLQEDAGVLGDASTSVLVGNRALADGEQSGGSVSLGFWLDRSQQIGLEYTYTGLGDHTESFRASSDSSTILARPFFNVAEHREDARLLGFPNTLSGDVQIDASTEYFAQEILLLYPVSRHRRWQINFAAGYRTTELNDSLAINDSSLVLSGITAGTSINISEQFESRNEFHGFEGGLLTRIQLPLDWRLEIDAKVAFGETDHSNRMIARTVTTTASGQSASSESGLLVQPSNLGTHATSSYSVQHDLAIMLRRNLGWGVSGNIGYSIHHWTDVTRAGDQIDRQINPTQIPPGTLSGAARPSVNEVTSDFIAQGLTAGIEWTW</sequence>
<dbReference type="Proteomes" id="UP000321353">
    <property type="component" value="Chromosome"/>
</dbReference>
<dbReference type="InterPro" id="IPR011446">
    <property type="entry name" value="BBP7"/>
</dbReference>
<evidence type="ECO:0000313" key="2">
    <source>
        <dbReference type="Proteomes" id="UP000321353"/>
    </source>
</evidence>
<evidence type="ECO:0000313" key="1">
    <source>
        <dbReference type="EMBL" id="QEG01681.1"/>
    </source>
</evidence>
<dbReference type="Pfam" id="PF07585">
    <property type="entry name" value="BBP7"/>
    <property type="match status" value="1"/>
</dbReference>
<gene>
    <name evidence="1" type="ORF">Mal15_57590</name>
</gene>